<accession>A0ABW4JKF9</accession>
<dbReference type="CDD" id="cd16148">
    <property type="entry name" value="sulfatase_like"/>
    <property type="match status" value="1"/>
</dbReference>
<evidence type="ECO:0000313" key="2">
    <source>
        <dbReference type="EMBL" id="MFD1675577.1"/>
    </source>
</evidence>
<dbReference type="EMBL" id="JBHUCX010000029">
    <property type="protein sequence ID" value="MFD1675577.1"/>
    <property type="molecule type" value="Genomic_DNA"/>
</dbReference>
<dbReference type="Gene3D" id="3.40.720.10">
    <property type="entry name" value="Alkaline Phosphatase, subunit A"/>
    <property type="match status" value="1"/>
</dbReference>
<evidence type="ECO:0000259" key="1">
    <source>
        <dbReference type="Pfam" id="PF00884"/>
    </source>
</evidence>
<evidence type="ECO:0000313" key="3">
    <source>
        <dbReference type="Proteomes" id="UP001597079"/>
    </source>
</evidence>
<dbReference type="InterPro" id="IPR052701">
    <property type="entry name" value="GAG_Ulvan_Degrading_Sulfatases"/>
</dbReference>
<dbReference type="Pfam" id="PF00884">
    <property type="entry name" value="Sulfatase"/>
    <property type="match status" value="1"/>
</dbReference>
<proteinExistence type="predicted"/>
<reference evidence="3" key="1">
    <citation type="journal article" date="2019" name="Int. J. Syst. Evol. Microbiol.">
        <title>The Global Catalogue of Microorganisms (GCM) 10K type strain sequencing project: providing services to taxonomists for standard genome sequencing and annotation.</title>
        <authorList>
            <consortium name="The Broad Institute Genomics Platform"/>
            <consortium name="The Broad Institute Genome Sequencing Center for Infectious Disease"/>
            <person name="Wu L."/>
            <person name="Ma J."/>
        </authorList>
    </citation>
    <scope>NUCLEOTIDE SEQUENCE [LARGE SCALE GENOMIC DNA]</scope>
    <source>
        <strain evidence="3">CGMCC 1.12286</strain>
    </source>
</reference>
<organism evidence="2 3">
    <name type="scientific">Alicyclobacillus fodiniaquatilis</name>
    <dbReference type="NCBI Taxonomy" id="1661150"/>
    <lineage>
        <taxon>Bacteria</taxon>
        <taxon>Bacillati</taxon>
        <taxon>Bacillota</taxon>
        <taxon>Bacilli</taxon>
        <taxon>Bacillales</taxon>
        <taxon>Alicyclobacillaceae</taxon>
        <taxon>Alicyclobacillus</taxon>
    </lineage>
</organism>
<sequence>MRILMLDIDSLRPDHLGCYGYHRDTSPNIDRIAAEGVRFENYYTTDAPCLPSRTALMSGRFGIHNGVVGHGGTAADIRHEGPSREFRDKLAHESLPAFIRTLGLRTALISPFGERHSSWNFYAGFNEMYNTGNFGMESAEEVTPTVLRWIEGNAAADNWFLYVNYWDPHTPYRVPEAFGDPFQNEPLPAWLTDEVLAHHRGIVGPHTARDINMYDNGVDPRFPRHLGEIADFDGLRKMIDGYDTGVRYVDEHLGRVFQALEAQGVMDDVIIVITSDHGENLGELGIYGEHGTADNATSRIPMIVRWPGMQRDHVDQGLHYHLDLGPTIAELTGRDPMRSWDGRSYAKALTEGQDAGRDYLVVGQCAHVAQRSVRFGDWLYIRTYHDGFRLFDDEMLFNLKDDPHEQHNLANSQRDVCKEAVYLLHEWHTDMMKSMDFDVDPLWTVMREGGPHHAQNADLRTYVNRLEETGRGWAIPELKRRHPKAFE</sequence>
<protein>
    <submittedName>
        <fullName evidence="2">Sulfatase</fullName>
    </submittedName>
</protein>
<gene>
    <name evidence="2" type="ORF">ACFSB2_12815</name>
</gene>
<feature type="domain" description="Sulfatase N-terminal" evidence="1">
    <location>
        <begin position="8"/>
        <end position="333"/>
    </location>
</feature>
<dbReference type="InterPro" id="IPR017850">
    <property type="entry name" value="Alkaline_phosphatase_core_sf"/>
</dbReference>
<dbReference type="InterPro" id="IPR000917">
    <property type="entry name" value="Sulfatase_N"/>
</dbReference>
<comment type="caution">
    <text evidence="2">The sequence shown here is derived from an EMBL/GenBank/DDBJ whole genome shotgun (WGS) entry which is preliminary data.</text>
</comment>
<dbReference type="RefSeq" id="WP_377943457.1">
    <property type="nucleotide sequence ID" value="NZ_JBHUCX010000029.1"/>
</dbReference>
<dbReference type="PANTHER" id="PTHR43751:SF3">
    <property type="entry name" value="SULFATASE N-TERMINAL DOMAIN-CONTAINING PROTEIN"/>
    <property type="match status" value="1"/>
</dbReference>
<dbReference type="PANTHER" id="PTHR43751">
    <property type="entry name" value="SULFATASE"/>
    <property type="match status" value="1"/>
</dbReference>
<dbReference type="SUPFAM" id="SSF53649">
    <property type="entry name" value="Alkaline phosphatase-like"/>
    <property type="match status" value="1"/>
</dbReference>
<name>A0ABW4JKF9_9BACL</name>
<keyword evidence="3" id="KW-1185">Reference proteome</keyword>
<dbReference type="Proteomes" id="UP001597079">
    <property type="component" value="Unassembled WGS sequence"/>
</dbReference>